<dbReference type="Gene3D" id="3.30.70.1430">
    <property type="entry name" value="Multidrug efflux transporter AcrB pore domain"/>
    <property type="match status" value="2"/>
</dbReference>
<feature type="transmembrane region" description="Helical" evidence="1">
    <location>
        <begin position="952"/>
        <end position="972"/>
    </location>
</feature>
<dbReference type="RefSeq" id="WP_111419291.1">
    <property type="nucleotide sequence ID" value="NZ_NPEX01000067.1"/>
</dbReference>
<protein>
    <submittedName>
        <fullName evidence="2">Acriflavin resistance protein</fullName>
    </submittedName>
</protein>
<evidence type="ECO:0000256" key="1">
    <source>
        <dbReference type="SAM" id="Phobius"/>
    </source>
</evidence>
<feature type="transmembrane region" description="Helical" evidence="1">
    <location>
        <begin position="484"/>
        <end position="503"/>
    </location>
</feature>
<proteinExistence type="predicted"/>
<dbReference type="OrthoDB" id="8308837at2"/>
<dbReference type="GO" id="GO:0042910">
    <property type="term" value="F:xenobiotic transmembrane transporter activity"/>
    <property type="evidence" value="ECO:0007669"/>
    <property type="project" value="TreeGrafter"/>
</dbReference>
<dbReference type="SUPFAM" id="SSF82693">
    <property type="entry name" value="Multidrug efflux transporter AcrB pore domain, PN1, PN2, PC1 and PC2 subdomains"/>
    <property type="match status" value="3"/>
</dbReference>
<name>A0A327L0S4_9BRAD</name>
<dbReference type="Gene3D" id="3.30.70.1320">
    <property type="entry name" value="Multidrug efflux transporter AcrB pore domain like"/>
    <property type="match status" value="1"/>
</dbReference>
<dbReference type="Gene3D" id="3.30.70.1440">
    <property type="entry name" value="Multidrug efflux transporter AcrB pore domain"/>
    <property type="match status" value="1"/>
</dbReference>
<dbReference type="Proteomes" id="UP000249130">
    <property type="component" value="Unassembled WGS sequence"/>
</dbReference>
<dbReference type="PRINTS" id="PR00702">
    <property type="entry name" value="ACRIFLAVINRP"/>
</dbReference>
<feature type="transmembrane region" description="Helical" evidence="1">
    <location>
        <begin position="458"/>
        <end position="478"/>
    </location>
</feature>
<feature type="transmembrane region" description="Helical" evidence="1">
    <location>
        <begin position="1023"/>
        <end position="1042"/>
    </location>
</feature>
<dbReference type="AlphaFoldDB" id="A0A327L0S4"/>
<dbReference type="Gene3D" id="1.20.1640.10">
    <property type="entry name" value="Multidrug efflux transporter AcrB transmembrane domain"/>
    <property type="match status" value="2"/>
</dbReference>
<gene>
    <name evidence="2" type="ORF">CH341_12100</name>
</gene>
<feature type="transmembrane region" description="Helical" evidence="1">
    <location>
        <begin position="21"/>
        <end position="39"/>
    </location>
</feature>
<dbReference type="EMBL" id="NPEX01000067">
    <property type="protein sequence ID" value="RAI43864.1"/>
    <property type="molecule type" value="Genomic_DNA"/>
</dbReference>
<dbReference type="PANTHER" id="PTHR32063">
    <property type="match status" value="1"/>
</dbReference>
<feature type="transmembrane region" description="Helical" evidence="1">
    <location>
        <begin position="978"/>
        <end position="1002"/>
    </location>
</feature>
<keyword evidence="1" id="KW-1133">Transmembrane helix</keyword>
<keyword evidence="1" id="KW-0812">Transmembrane</keyword>
<feature type="transmembrane region" description="Helical" evidence="1">
    <location>
        <begin position="406"/>
        <end position="426"/>
    </location>
</feature>
<sequence>MTDAPLNLAGRLARTFIVSKLTGVIIMAIAALGAAAVMMTPREENPQILVPGAVVQVALPGASAAEVEELVVTPLEGILSEMTGVDHTYGVAQTGAGSVQVMFKVGQPKEESLVRLYDRVMANLGRLPSDVGSPQIKSVDADDVPIVTMTLASSHYDDYALKRLADRMAERLRSLENVSVVSVRGGRDREISIELDPERLQAFGVTLSQVSAAFASSNLSAPLQSMVNAGQVQAVRLHGFLTSVEDVRSQIVAIQGQRAIYVGDIAQVTDGPRTVVETLSRFAYGPADPHFAAGGEMPAVTLAVAKKKGANAVVVADAVQDRIARMKSSMLPADVDVVVTRDDGQKANDAVNTLIEHLGIAIATVSLVLVLFLGWREAIIVTVTIPLILFVTLAADLFGGVTINRVTLFALILSLGLLVDAAIVVIENIHRHYGSPQGGDKEAATVAATNEIGSATNLATLGVMLVFSSLFLVTGMAGQYFYPIAFNVPIAMAASVVVAYIVTPWAANRWLTRGDHASGDEHGSSPDALQRLYARLLTPLQTQFGARRAFAAVIAVAMSASVLQGAWQFVRPVGMTGPTPPLGVALGFLPKDNKNTFNIVVAMAETTAIEETDRLVRQIGGLLAEEPAVANWQSWLGQAGVADFNALLRGTADRQGSYVAEIRVNLVDRHSRSASSIEIVRDLRPKVDEVRARFPGARIQLVEDPPAMPVRATVLAEVHGPDPAGVKTMADDVYRAFADSYDMVDLSYSEPVDMPEHRIVPDKEKAALSQVSVAQIGQALQFVYGGAVISRVHSPGEKNTVPVRAFVPRRHEVDPIHLDRVFVANSTGQPVPVSELVKVVPSQADRPIQHKDNERVAFVGGDLSHSAPIYSVLDLDRRLDGIKAPDGRLLRTGNLTFKKQVPDVIDGYQLLWDGEMRITLDVYRDMLGALGVALAVIFLLLVAYYRSFVVPLIAMSAVPLGIIGILPGHWLVGSDFSATSIVGIIALSGVVIRNSLLIIDFIQDHLSQGVPLEEAVRQAGATRLRPILLTTLAIVLGSAVMVKDPVFGGLAISLIFGTVVSTALTVFVVPILFQLHGMRAAGRTPPLLATAPEDAGPQGLTL</sequence>
<feature type="transmembrane region" description="Helical" evidence="1">
    <location>
        <begin position="1048"/>
        <end position="1073"/>
    </location>
</feature>
<keyword evidence="1" id="KW-0472">Membrane</keyword>
<keyword evidence="3" id="KW-1185">Reference proteome</keyword>
<dbReference type="SUPFAM" id="SSF82714">
    <property type="entry name" value="Multidrug efflux transporter AcrB TolC docking domain, DN and DC subdomains"/>
    <property type="match status" value="2"/>
</dbReference>
<dbReference type="PANTHER" id="PTHR32063:SF16">
    <property type="entry name" value="CATION EFFLUX SYSTEM (ACRB_ACRD_ACRF FAMILY)"/>
    <property type="match status" value="1"/>
</dbReference>
<dbReference type="GO" id="GO:0005886">
    <property type="term" value="C:plasma membrane"/>
    <property type="evidence" value="ECO:0007669"/>
    <property type="project" value="TreeGrafter"/>
</dbReference>
<evidence type="ECO:0000313" key="3">
    <source>
        <dbReference type="Proteomes" id="UP000249130"/>
    </source>
</evidence>
<accession>A0A327L0S4</accession>
<feature type="transmembrane region" description="Helical" evidence="1">
    <location>
        <begin position="380"/>
        <end position="400"/>
    </location>
</feature>
<evidence type="ECO:0000313" key="2">
    <source>
        <dbReference type="EMBL" id="RAI43864.1"/>
    </source>
</evidence>
<reference evidence="2 3" key="1">
    <citation type="submission" date="2017-07" db="EMBL/GenBank/DDBJ databases">
        <title>Draft Genome Sequences of Select Purple Nonsulfur Bacteria.</title>
        <authorList>
            <person name="Lasarre B."/>
            <person name="Mckinlay J.B."/>
        </authorList>
    </citation>
    <scope>NUCLEOTIDE SEQUENCE [LARGE SCALE GENOMIC DNA]</scope>
    <source>
        <strain evidence="2 3">DSM 5909</strain>
    </source>
</reference>
<organism evidence="2 3">
    <name type="scientific">Rhodoplanes roseus</name>
    <dbReference type="NCBI Taxonomy" id="29409"/>
    <lineage>
        <taxon>Bacteria</taxon>
        <taxon>Pseudomonadati</taxon>
        <taxon>Pseudomonadota</taxon>
        <taxon>Alphaproteobacteria</taxon>
        <taxon>Hyphomicrobiales</taxon>
        <taxon>Nitrobacteraceae</taxon>
        <taxon>Rhodoplanes</taxon>
    </lineage>
</organism>
<dbReference type="InterPro" id="IPR027463">
    <property type="entry name" value="AcrB_DN_DC_subdom"/>
</dbReference>
<dbReference type="SUPFAM" id="SSF82866">
    <property type="entry name" value="Multidrug efflux transporter AcrB transmembrane domain"/>
    <property type="match status" value="2"/>
</dbReference>
<dbReference type="Gene3D" id="3.30.2090.10">
    <property type="entry name" value="Multidrug efflux transporter AcrB TolC docking domain, DN and DC subdomains"/>
    <property type="match status" value="2"/>
</dbReference>
<comment type="caution">
    <text evidence="2">The sequence shown here is derived from an EMBL/GenBank/DDBJ whole genome shotgun (WGS) entry which is preliminary data.</text>
</comment>
<feature type="transmembrane region" description="Helical" evidence="1">
    <location>
        <begin position="926"/>
        <end position="945"/>
    </location>
</feature>
<dbReference type="InterPro" id="IPR001036">
    <property type="entry name" value="Acrflvin-R"/>
</dbReference>
<feature type="transmembrane region" description="Helical" evidence="1">
    <location>
        <begin position="354"/>
        <end position="373"/>
    </location>
</feature>
<dbReference type="Pfam" id="PF00873">
    <property type="entry name" value="ACR_tran"/>
    <property type="match status" value="1"/>
</dbReference>